<dbReference type="InterPro" id="IPR023614">
    <property type="entry name" value="Porin_dom_sf"/>
</dbReference>
<evidence type="ECO:0000256" key="5">
    <source>
        <dbReference type="ARBA" id="ARBA00022692"/>
    </source>
</evidence>
<comment type="subunit">
    <text evidence="2">Homotrimer.</text>
</comment>
<evidence type="ECO:0000259" key="12">
    <source>
        <dbReference type="Pfam" id="PF13609"/>
    </source>
</evidence>
<dbReference type="AlphaFoldDB" id="A0A5P3VGJ1"/>
<keyword evidence="8" id="KW-0626">Porin</keyword>
<evidence type="ECO:0000256" key="11">
    <source>
        <dbReference type="SAM" id="SignalP"/>
    </source>
</evidence>
<organism evidence="13 14">
    <name type="scientific">Cupriavidus oxalaticus</name>
    <dbReference type="NCBI Taxonomy" id="96344"/>
    <lineage>
        <taxon>Bacteria</taxon>
        <taxon>Pseudomonadati</taxon>
        <taxon>Pseudomonadota</taxon>
        <taxon>Betaproteobacteria</taxon>
        <taxon>Burkholderiales</taxon>
        <taxon>Burkholderiaceae</taxon>
        <taxon>Cupriavidus</taxon>
    </lineage>
</organism>
<evidence type="ECO:0000256" key="2">
    <source>
        <dbReference type="ARBA" id="ARBA00011233"/>
    </source>
</evidence>
<evidence type="ECO:0000256" key="7">
    <source>
        <dbReference type="ARBA" id="ARBA00023065"/>
    </source>
</evidence>
<evidence type="ECO:0000313" key="13">
    <source>
        <dbReference type="EMBL" id="QEZ44351.1"/>
    </source>
</evidence>
<keyword evidence="4" id="KW-1134">Transmembrane beta strand</keyword>
<keyword evidence="3" id="KW-0813">Transport</keyword>
<protein>
    <submittedName>
        <fullName evidence="13">Porin</fullName>
    </submittedName>
</protein>
<name>A0A5P3VGJ1_9BURK</name>
<comment type="subcellular location">
    <subcellularLocation>
        <location evidence="1">Cell outer membrane</location>
        <topology evidence="1">Multi-pass membrane protein</topology>
    </subcellularLocation>
</comment>
<dbReference type="Pfam" id="PF13609">
    <property type="entry name" value="Porin_4"/>
    <property type="match status" value="1"/>
</dbReference>
<gene>
    <name evidence="13" type="ORF">D2917_09000</name>
</gene>
<evidence type="ECO:0000256" key="4">
    <source>
        <dbReference type="ARBA" id="ARBA00022452"/>
    </source>
</evidence>
<evidence type="ECO:0000256" key="8">
    <source>
        <dbReference type="ARBA" id="ARBA00023114"/>
    </source>
</evidence>
<feature type="signal peptide" evidence="11">
    <location>
        <begin position="1"/>
        <end position="18"/>
    </location>
</feature>
<dbReference type="GO" id="GO:0009279">
    <property type="term" value="C:cell outer membrane"/>
    <property type="evidence" value="ECO:0007669"/>
    <property type="project" value="UniProtKB-SubCell"/>
</dbReference>
<dbReference type="CDD" id="cd00342">
    <property type="entry name" value="gram_neg_porins"/>
    <property type="match status" value="1"/>
</dbReference>
<evidence type="ECO:0000256" key="1">
    <source>
        <dbReference type="ARBA" id="ARBA00004571"/>
    </source>
</evidence>
<feature type="chain" id="PRO_5024879704" evidence="11">
    <location>
        <begin position="19"/>
        <end position="410"/>
    </location>
</feature>
<keyword evidence="10" id="KW-0998">Cell outer membrane</keyword>
<dbReference type="Gene3D" id="2.40.160.10">
    <property type="entry name" value="Porin"/>
    <property type="match status" value="1"/>
</dbReference>
<keyword evidence="9" id="KW-0472">Membrane</keyword>
<dbReference type="GO" id="GO:0034220">
    <property type="term" value="P:monoatomic ion transmembrane transport"/>
    <property type="evidence" value="ECO:0007669"/>
    <property type="project" value="InterPro"/>
</dbReference>
<dbReference type="SUPFAM" id="SSF56935">
    <property type="entry name" value="Porins"/>
    <property type="match status" value="1"/>
</dbReference>
<dbReference type="GO" id="GO:0015288">
    <property type="term" value="F:porin activity"/>
    <property type="evidence" value="ECO:0007669"/>
    <property type="project" value="UniProtKB-KW"/>
</dbReference>
<dbReference type="PRINTS" id="PR00184">
    <property type="entry name" value="NEISSPPORIN"/>
</dbReference>
<sequence length="410" mass="42748">MKKLFLTGIAACCGIAHAQSSVTLYGMIDGGINYTSNIQTGRGPNGALTGASQTAMLDGGQGGVSGSRWGMRGTEDLGGGVKALFQLEGGFNFDSGTMGQGGALFGRQAFVGVSTRYGTVTLGRQYDSMRDYVQPYAATAYTSGVMGARPGDFDNLANSRRINRAIKYTSNTYNGLVFGGLYSLGGVAGDVTQNQLWSVGVRYSGGPLSFGAAYVNARNPNLSYFGTNPNASKTPSGNNMGSVGSATSAQYNPIFAGFSSARSLQLAGAGVSYAFGNTLVGLNYTNARFIDLGDTAESGPNPFNYTGTATLNSPEIHIQYQMTPSLKVGAAYSYTKVRRANYSDGAGYNVMSAGASYRFSARTQLTAIVVYQTAHGTDSLNQSAVATIDGLSASATSRQTSVRLGLRHAF</sequence>
<accession>A0A5P3VGJ1</accession>
<keyword evidence="6 11" id="KW-0732">Signal</keyword>
<feature type="domain" description="Porin" evidence="12">
    <location>
        <begin position="7"/>
        <end position="372"/>
    </location>
</feature>
<dbReference type="GO" id="GO:0046930">
    <property type="term" value="C:pore complex"/>
    <property type="evidence" value="ECO:0007669"/>
    <property type="project" value="UniProtKB-KW"/>
</dbReference>
<evidence type="ECO:0000256" key="6">
    <source>
        <dbReference type="ARBA" id="ARBA00022729"/>
    </source>
</evidence>
<dbReference type="InterPro" id="IPR033900">
    <property type="entry name" value="Gram_neg_porin_domain"/>
</dbReference>
<keyword evidence="7" id="KW-0406">Ion transport</keyword>
<dbReference type="InterPro" id="IPR002299">
    <property type="entry name" value="Porin_Neis"/>
</dbReference>
<proteinExistence type="predicted"/>
<dbReference type="InterPro" id="IPR001702">
    <property type="entry name" value="Porin_Gram-ve"/>
</dbReference>
<dbReference type="InterPro" id="IPR050298">
    <property type="entry name" value="Gram-neg_bact_OMP"/>
</dbReference>
<dbReference type="EMBL" id="CP032518">
    <property type="protein sequence ID" value="QEZ44351.1"/>
    <property type="molecule type" value="Genomic_DNA"/>
</dbReference>
<dbReference type="PANTHER" id="PTHR34501:SF9">
    <property type="entry name" value="MAJOR OUTER MEMBRANE PROTEIN P.IA"/>
    <property type="match status" value="1"/>
</dbReference>
<dbReference type="Proteomes" id="UP000325743">
    <property type="component" value="Chromosome 1"/>
</dbReference>
<dbReference type="PRINTS" id="PR00182">
    <property type="entry name" value="ECOLNEIPORIN"/>
</dbReference>
<dbReference type="PANTHER" id="PTHR34501">
    <property type="entry name" value="PROTEIN YDDL-RELATED"/>
    <property type="match status" value="1"/>
</dbReference>
<evidence type="ECO:0000313" key="14">
    <source>
        <dbReference type="Proteomes" id="UP000325743"/>
    </source>
</evidence>
<evidence type="ECO:0000256" key="9">
    <source>
        <dbReference type="ARBA" id="ARBA00023136"/>
    </source>
</evidence>
<dbReference type="RefSeq" id="WP_151070361.1">
    <property type="nucleotide sequence ID" value="NZ_CP032518.1"/>
</dbReference>
<evidence type="ECO:0000256" key="3">
    <source>
        <dbReference type="ARBA" id="ARBA00022448"/>
    </source>
</evidence>
<evidence type="ECO:0000256" key="10">
    <source>
        <dbReference type="ARBA" id="ARBA00023237"/>
    </source>
</evidence>
<reference evidence="13 14" key="1">
    <citation type="submission" date="2018-09" db="EMBL/GenBank/DDBJ databases">
        <title>Complete genome sequence of Cupriavidus oxalaticus T2, a bacterium capable of phenol tolerance and degradation.</title>
        <authorList>
            <person name="Yan J."/>
        </authorList>
    </citation>
    <scope>NUCLEOTIDE SEQUENCE [LARGE SCALE GENOMIC DNA]</scope>
    <source>
        <strain evidence="13 14">T2</strain>
    </source>
</reference>
<keyword evidence="5" id="KW-0812">Transmembrane</keyword>